<dbReference type="SUPFAM" id="SSF50978">
    <property type="entry name" value="WD40 repeat-like"/>
    <property type="match status" value="1"/>
</dbReference>
<protein>
    <submittedName>
        <fullName evidence="2">(Mediterranean fruit fly) hypothetical protein</fullName>
    </submittedName>
</protein>
<dbReference type="PANTHER" id="PTHR22844:SF387">
    <property type="entry name" value="F3I6.5 PROTEIN"/>
    <property type="match status" value="1"/>
</dbReference>
<evidence type="ECO:0000313" key="2">
    <source>
        <dbReference type="EMBL" id="CAD6994559.1"/>
    </source>
</evidence>
<proteinExistence type="predicted"/>
<reference evidence="2" key="1">
    <citation type="submission" date="2020-11" db="EMBL/GenBank/DDBJ databases">
        <authorList>
            <person name="Whitehead M."/>
        </authorList>
    </citation>
    <scope>NUCLEOTIDE SEQUENCE</scope>
    <source>
        <strain evidence="2">EGII</strain>
    </source>
</reference>
<feature type="repeat" description="WD" evidence="1">
    <location>
        <begin position="9"/>
        <end position="39"/>
    </location>
</feature>
<gene>
    <name evidence="2" type="ORF">CCAP1982_LOCUS3299</name>
</gene>
<dbReference type="InterPro" id="IPR045182">
    <property type="entry name" value="JINGUBANG-like"/>
</dbReference>
<dbReference type="Gene3D" id="2.130.10.10">
    <property type="entry name" value="YVTN repeat-like/Quinoprotein amine dehydrogenase"/>
    <property type="match status" value="1"/>
</dbReference>
<dbReference type="Proteomes" id="UP000606786">
    <property type="component" value="Unassembled WGS sequence"/>
</dbReference>
<sequence length="293" mass="32403">MAKIEKESTEKHEGDITCLAYYNNQVFSGGADGKIKIWDNDLNLIKNVDAHEAYIYAMAINERNGKLYSSSCDGCVKFISPPYQQTEQLFCCEDAIQAMYCDGETLYTGDEKGVVTNWVDDKIKFKYNLVEEVKSLAAEKSLIYTVRDLDVVVSDMIAGKSGKYSNKAVLPGKSPLALVGPVIDDKRTFLAFADRTGKGLSFVKNLPQQKFENVWNLPDCHELIIQAICGDEKCLYSGGYDNKVKGWTNFDQSSPKALGEVEVGNCVNALVCGANNQVYIGTSDGIVRRATFL</sequence>
<dbReference type="SMART" id="SM00320">
    <property type="entry name" value="WD40"/>
    <property type="match status" value="3"/>
</dbReference>
<evidence type="ECO:0000256" key="1">
    <source>
        <dbReference type="PROSITE-ProRule" id="PRU00221"/>
    </source>
</evidence>
<dbReference type="AlphaFoldDB" id="A0A811U6S9"/>
<accession>A0A811U6S9</accession>
<keyword evidence="3" id="KW-1185">Reference proteome</keyword>
<dbReference type="PROSITE" id="PS50294">
    <property type="entry name" value="WD_REPEATS_REGION"/>
    <property type="match status" value="1"/>
</dbReference>
<dbReference type="PANTHER" id="PTHR22844">
    <property type="entry name" value="F-BOX AND WD40 DOMAIN PROTEIN"/>
    <property type="match status" value="1"/>
</dbReference>
<dbReference type="OrthoDB" id="6262491at2759"/>
<keyword evidence="1" id="KW-0853">WD repeat</keyword>
<evidence type="ECO:0000313" key="3">
    <source>
        <dbReference type="Proteomes" id="UP000606786"/>
    </source>
</evidence>
<dbReference type="InterPro" id="IPR036322">
    <property type="entry name" value="WD40_repeat_dom_sf"/>
</dbReference>
<comment type="caution">
    <text evidence="2">The sequence shown here is derived from an EMBL/GenBank/DDBJ whole genome shotgun (WGS) entry which is preliminary data.</text>
</comment>
<dbReference type="InterPro" id="IPR001680">
    <property type="entry name" value="WD40_rpt"/>
</dbReference>
<organism evidence="2 3">
    <name type="scientific">Ceratitis capitata</name>
    <name type="common">Mediterranean fruit fly</name>
    <name type="synonym">Tephritis capitata</name>
    <dbReference type="NCBI Taxonomy" id="7213"/>
    <lineage>
        <taxon>Eukaryota</taxon>
        <taxon>Metazoa</taxon>
        <taxon>Ecdysozoa</taxon>
        <taxon>Arthropoda</taxon>
        <taxon>Hexapoda</taxon>
        <taxon>Insecta</taxon>
        <taxon>Pterygota</taxon>
        <taxon>Neoptera</taxon>
        <taxon>Endopterygota</taxon>
        <taxon>Diptera</taxon>
        <taxon>Brachycera</taxon>
        <taxon>Muscomorpha</taxon>
        <taxon>Tephritoidea</taxon>
        <taxon>Tephritidae</taxon>
        <taxon>Ceratitis</taxon>
        <taxon>Ceratitis</taxon>
    </lineage>
</organism>
<dbReference type="PROSITE" id="PS50082">
    <property type="entry name" value="WD_REPEATS_2"/>
    <property type="match status" value="1"/>
</dbReference>
<dbReference type="InterPro" id="IPR015943">
    <property type="entry name" value="WD40/YVTN_repeat-like_dom_sf"/>
</dbReference>
<name>A0A811U6S9_CERCA</name>
<dbReference type="Pfam" id="PF00400">
    <property type="entry name" value="WD40"/>
    <property type="match status" value="2"/>
</dbReference>
<dbReference type="EMBL" id="CAJHJT010000001">
    <property type="protein sequence ID" value="CAD6994559.1"/>
    <property type="molecule type" value="Genomic_DNA"/>
</dbReference>